<dbReference type="RefSeq" id="WP_323447951.1">
    <property type="nucleotide sequence ID" value="NZ_BSBI01000006.1"/>
</dbReference>
<keyword evidence="2" id="KW-1185">Reference proteome</keyword>
<proteinExistence type="predicted"/>
<accession>A0ABQ5NZX2</accession>
<evidence type="ECO:0000313" key="1">
    <source>
        <dbReference type="EMBL" id="GLF95905.1"/>
    </source>
</evidence>
<organism evidence="1 2">
    <name type="scientific">Streptomyces yaizuensis</name>
    <dbReference type="NCBI Taxonomy" id="2989713"/>
    <lineage>
        <taxon>Bacteria</taxon>
        <taxon>Bacillati</taxon>
        <taxon>Actinomycetota</taxon>
        <taxon>Actinomycetes</taxon>
        <taxon>Kitasatosporales</taxon>
        <taxon>Streptomycetaceae</taxon>
        <taxon>Streptomyces</taxon>
    </lineage>
</organism>
<comment type="caution">
    <text evidence="1">The sequence shown here is derived from an EMBL/GenBank/DDBJ whole genome shotgun (WGS) entry which is preliminary data.</text>
</comment>
<name>A0ABQ5NZX2_9ACTN</name>
<dbReference type="EMBL" id="BSBI01000006">
    <property type="protein sequence ID" value="GLF95905.1"/>
    <property type="molecule type" value="Genomic_DNA"/>
</dbReference>
<reference evidence="1 2" key="1">
    <citation type="submission" date="2022-10" db="EMBL/GenBank/DDBJ databases">
        <title>Draft genome sequence of Streptomyces sp. YSPA8.</title>
        <authorList>
            <person name="Moriuchi R."/>
            <person name="Dohra H."/>
            <person name="Yamamura H."/>
            <person name="Kodani S."/>
        </authorList>
    </citation>
    <scope>NUCLEOTIDE SEQUENCE [LARGE SCALE GENOMIC DNA]</scope>
    <source>
        <strain evidence="1 2">YSPA8</strain>
    </source>
</reference>
<dbReference type="Proteomes" id="UP001291653">
    <property type="component" value="Unassembled WGS sequence"/>
</dbReference>
<evidence type="ECO:0000313" key="2">
    <source>
        <dbReference type="Proteomes" id="UP001291653"/>
    </source>
</evidence>
<gene>
    <name evidence="1" type="ORF">SYYSPA8_16430</name>
</gene>
<protein>
    <submittedName>
        <fullName evidence="1">Uncharacterized protein</fullName>
    </submittedName>
</protein>
<sequence length="44" mass="4115">MGTLGPQDPTWDSSPADVVAAVATGGVGDAAAVTAAASIQSTEA</sequence>